<reference evidence="1" key="2">
    <citation type="submission" date="2025-08" db="UniProtKB">
        <authorList>
            <consortium name="Ensembl"/>
        </authorList>
    </citation>
    <scope>IDENTIFICATION</scope>
</reference>
<reference evidence="2" key="1">
    <citation type="journal article" date="2017" name="PLoS ONE">
        <title>The Agassiz's desert tortoise genome provides a resource for the conservation of a threatened species.</title>
        <authorList>
            <person name="Tollis M."/>
            <person name="DeNardo D.F."/>
            <person name="Cornelius J.A."/>
            <person name="Dolby G.A."/>
            <person name="Edwards T."/>
            <person name="Henen B.T."/>
            <person name="Karl A.E."/>
            <person name="Murphy R.W."/>
            <person name="Kusumi K."/>
        </authorList>
    </citation>
    <scope>NUCLEOTIDE SEQUENCE [LARGE SCALE GENOMIC DNA]</scope>
</reference>
<name>A0A452GZ93_9SAUR</name>
<accession>A0A452GZ93</accession>
<proteinExistence type="predicted"/>
<dbReference type="Ensembl" id="ENSGAGT00000008640.1">
    <property type="protein sequence ID" value="ENSGAGP00000007481.1"/>
    <property type="gene ID" value="ENSGAGG00000005989.1"/>
</dbReference>
<evidence type="ECO:0000313" key="2">
    <source>
        <dbReference type="Proteomes" id="UP000291020"/>
    </source>
</evidence>
<reference evidence="1" key="3">
    <citation type="submission" date="2025-09" db="UniProtKB">
        <authorList>
            <consortium name="Ensembl"/>
        </authorList>
    </citation>
    <scope>IDENTIFICATION</scope>
</reference>
<keyword evidence="2" id="KW-1185">Reference proteome</keyword>
<sequence length="126" mass="13676">MARLIDVGRPEAPNTHFGVEVRSDAEHVPQLSCPLHIVLSFCPNTTPRFPISRQKCGSESQGSEWLMHAENGGRDLHALPLPPALTPQLPLARDCGQWKLQGRHLQAWAVHGALCPTSPGPQGHAS</sequence>
<dbReference type="AlphaFoldDB" id="A0A452GZ93"/>
<dbReference type="Proteomes" id="UP000291020">
    <property type="component" value="Unassembled WGS sequence"/>
</dbReference>
<organism evidence="1 2">
    <name type="scientific">Gopherus agassizii</name>
    <name type="common">Agassiz's desert tortoise</name>
    <dbReference type="NCBI Taxonomy" id="38772"/>
    <lineage>
        <taxon>Eukaryota</taxon>
        <taxon>Metazoa</taxon>
        <taxon>Chordata</taxon>
        <taxon>Craniata</taxon>
        <taxon>Vertebrata</taxon>
        <taxon>Euteleostomi</taxon>
        <taxon>Archelosauria</taxon>
        <taxon>Testudinata</taxon>
        <taxon>Testudines</taxon>
        <taxon>Cryptodira</taxon>
        <taxon>Durocryptodira</taxon>
        <taxon>Testudinoidea</taxon>
        <taxon>Testudinidae</taxon>
        <taxon>Gopherus</taxon>
    </lineage>
</organism>
<protein>
    <submittedName>
        <fullName evidence="1">Uncharacterized protein</fullName>
    </submittedName>
</protein>
<evidence type="ECO:0000313" key="1">
    <source>
        <dbReference type="Ensembl" id="ENSGAGP00000007481.1"/>
    </source>
</evidence>